<name>A0A813GPM9_POLGL</name>
<feature type="non-terminal residue" evidence="1">
    <location>
        <position position="1"/>
    </location>
</feature>
<gene>
    <name evidence="1" type="ORF">PGLA1383_LOCUS45540</name>
</gene>
<dbReference type="Gene3D" id="3.30.40.220">
    <property type="match status" value="2"/>
</dbReference>
<evidence type="ECO:0000313" key="1">
    <source>
        <dbReference type="EMBL" id="CAE8628946.1"/>
    </source>
</evidence>
<comment type="caution">
    <text evidence="1">The sequence shown here is derived from an EMBL/GenBank/DDBJ whole genome shotgun (WGS) entry which is preliminary data.</text>
</comment>
<dbReference type="AlphaFoldDB" id="A0A813GPM9"/>
<dbReference type="Proteomes" id="UP000654075">
    <property type="component" value="Unassembled WGS sequence"/>
</dbReference>
<sequence>QHNHWCSYQMVALHWSLAGRSVQLLQRYRWTCAAQVSSMQSRSSTNISRQVALVVFGRATTFTANIQARWTANFREPGAALDEDLRFPCSLGASHLQHCIRDSPTPPFDLQHLKALVEEARHRPVQRAGRSPSRKPNAAGEWPCTRCGRFLCSGDFYPDRSRKTNLVSISARCKDCTKGDVRSYKRTLRGNLVKLLGGAKDKSKKQNWPTCTLTTRDILDMVWAQEARCAYSGVTMEIRIPNSHWRMSLERKNNEIGYSPTNCVLIADEFNTGDYSRCPGIDRREVSGTAQWSADKVQSVLQVRRFNVDLVSLASDISEAALSPRMQVRQPRLVYRRTPTDEGEWVCGKCGVFKSSDAFHKSVVKRSAIQSHCKDCTREQHRLRCKMLRGNALMLLSSARRRSLQRQQTFALTLDELLDMLWLQAGRCSYSGVPLQYKQRHTHWRMSLERVDNSIGYTKDNCVLIAVEFNSSDRSRNVATTDVFGTAQWSRSKAAHVWGRYFPT</sequence>
<proteinExistence type="predicted"/>
<organism evidence="1 2">
    <name type="scientific">Polarella glacialis</name>
    <name type="common">Dinoflagellate</name>
    <dbReference type="NCBI Taxonomy" id="89957"/>
    <lineage>
        <taxon>Eukaryota</taxon>
        <taxon>Sar</taxon>
        <taxon>Alveolata</taxon>
        <taxon>Dinophyceae</taxon>
        <taxon>Suessiales</taxon>
        <taxon>Suessiaceae</taxon>
        <taxon>Polarella</taxon>
    </lineage>
</organism>
<reference evidence="1" key="1">
    <citation type="submission" date="2021-02" db="EMBL/GenBank/DDBJ databases">
        <authorList>
            <person name="Dougan E. K."/>
            <person name="Rhodes N."/>
            <person name="Thang M."/>
            <person name="Chan C."/>
        </authorList>
    </citation>
    <scope>NUCLEOTIDE SEQUENCE</scope>
</reference>
<evidence type="ECO:0000313" key="2">
    <source>
        <dbReference type="Proteomes" id="UP000654075"/>
    </source>
</evidence>
<accession>A0A813GPM9</accession>
<protein>
    <submittedName>
        <fullName evidence="1">Uncharacterized protein</fullName>
    </submittedName>
</protein>
<dbReference type="EMBL" id="CAJNNV010029556">
    <property type="protein sequence ID" value="CAE8628946.1"/>
    <property type="molecule type" value="Genomic_DNA"/>
</dbReference>
<keyword evidence="2" id="KW-1185">Reference proteome</keyword>